<dbReference type="Proteomes" id="UP000324222">
    <property type="component" value="Unassembled WGS sequence"/>
</dbReference>
<evidence type="ECO:0000313" key="2">
    <source>
        <dbReference type="Proteomes" id="UP000324222"/>
    </source>
</evidence>
<evidence type="ECO:0000313" key="1">
    <source>
        <dbReference type="EMBL" id="MPC24606.1"/>
    </source>
</evidence>
<dbReference type="AlphaFoldDB" id="A0A5B7DUI4"/>
<gene>
    <name evidence="1" type="ORF">E2C01_017694</name>
</gene>
<name>A0A5B7DUI4_PORTR</name>
<dbReference type="EMBL" id="VSRR010001350">
    <property type="protein sequence ID" value="MPC24606.1"/>
    <property type="molecule type" value="Genomic_DNA"/>
</dbReference>
<comment type="caution">
    <text evidence="1">The sequence shown here is derived from an EMBL/GenBank/DDBJ whole genome shotgun (WGS) entry which is preliminary data.</text>
</comment>
<protein>
    <submittedName>
        <fullName evidence="1">Uncharacterized protein</fullName>
    </submittedName>
</protein>
<organism evidence="1 2">
    <name type="scientific">Portunus trituberculatus</name>
    <name type="common">Swimming crab</name>
    <name type="synonym">Neptunus trituberculatus</name>
    <dbReference type="NCBI Taxonomy" id="210409"/>
    <lineage>
        <taxon>Eukaryota</taxon>
        <taxon>Metazoa</taxon>
        <taxon>Ecdysozoa</taxon>
        <taxon>Arthropoda</taxon>
        <taxon>Crustacea</taxon>
        <taxon>Multicrustacea</taxon>
        <taxon>Malacostraca</taxon>
        <taxon>Eumalacostraca</taxon>
        <taxon>Eucarida</taxon>
        <taxon>Decapoda</taxon>
        <taxon>Pleocyemata</taxon>
        <taxon>Brachyura</taxon>
        <taxon>Eubrachyura</taxon>
        <taxon>Portunoidea</taxon>
        <taxon>Portunidae</taxon>
        <taxon>Portuninae</taxon>
        <taxon>Portunus</taxon>
    </lineage>
</organism>
<proteinExistence type="predicted"/>
<reference evidence="1 2" key="1">
    <citation type="submission" date="2019-05" db="EMBL/GenBank/DDBJ databases">
        <title>Another draft genome of Portunus trituberculatus and its Hox gene families provides insights of decapod evolution.</title>
        <authorList>
            <person name="Jeong J.-H."/>
            <person name="Song I."/>
            <person name="Kim S."/>
            <person name="Choi T."/>
            <person name="Kim D."/>
            <person name="Ryu S."/>
            <person name="Kim W."/>
        </authorList>
    </citation>
    <scope>NUCLEOTIDE SEQUENCE [LARGE SCALE GENOMIC DNA]</scope>
    <source>
        <tissue evidence="1">Muscle</tissue>
    </source>
</reference>
<accession>A0A5B7DUI4</accession>
<keyword evidence="2" id="KW-1185">Reference proteome</keyword>
<sequence>MRGCGVRCSTRFQITKSVPYVCNALPVRFSGTKVIGLCTQVFKYVPRPQLRRPTVHTHMAVIDLAHCTPT</sequence>